<organism evidence="3 4">
    <name type="scientific">Massilia consociata</name>
    <dbReference type="NCBI Taxonomy" id="760117"/>
    <lineage>
        <taxon>Bacteria</taxon>
        <taxon>Pseudomonadati</taxon>
        <taxon>Pseudomonadota</taxon>
        <taxon>Betaproteobacteria</taxon>
        <taxon>Burkholderiales</taxon>
        <taxon>Oxalobacteraceae</taxon>
        <taxon>Telluria group</taxon>
        <taxon>Massilia</taxon>
    </lineage>
</organism>
<evidence type="ECO:0000313" key="4">
    <source>
        <dbReference type="Proteomes" id="UP001589773"/>
    </source>
</evidence>
<name>A0ABV6FH93_9BURK</name>
<dbReference type="Gene3D" id="3.50.30.10">
    <property type="entry name" value="Phosphohistidine domain"/>
    <property type="match status" value="1"/>
</dbReference>
<dbReference type="InterPro" id="IPR002192">
    <property type="entry name" value="PPDK_AMP/ATP-bd"/>
</dbReference>
<protein>
    <submittedName>
        <fullName evidence="3">PEP/pyruvate-binding domain-containing protein</fullName>
    </submittedName>
</protein>
<dbReference type="PANTHER" id="PTHR43615:SF1">
    <property type="entry name" value="PPDK_N DOMAIN-CONTAINING PROTEIN"/>
    <property type="match status" value="1"/>
</dbReference>
<dbReference type="InterPro" id="IPR008279">
    <property type="entry name" value="PEP-util_enz_mobile_dom"/>
</dbReference>
<dbReference type="InterPro" id="IPR036637">
    <property type="entry name" value="Phosphohistidine_dom_sf"/>
</dbReference>
<accession>A0ABV6FH93</accession>
<dbReference type="SUPFAM" id="SSF56059">
    <property type="entry name" value="Glutathione synthetase ATP-binding domain-like"/>
    <property type="match status" value="1"/>
</dbReference>
<dbReference type="Proteomes" id="UP001589773">
    <property type="component" value="Unassembled WGS sequence"/>
</dbReference>
<sequence>MHAGAEQRDHAARVVVRDEQLASPLPLLLPLPSDGEVPRAAIGGKAWSLQQLASAGFAVPPAVILTTGFFAPWVARLRATPAWEALLGSPRSGWAPHCAALAAQIHGLALEAAQRDALAQLRGLCGADCEGARFAVRSSSPDEDLAGASYAGMYRSLLGVPGPELERAIRDCFASCLDARVLAYKAARGLPVFEPAIAVVVQHQVDSEVAGVGFSINPLTNDFDEMLVSASWGLGESVVDGSVMPDQFVLDKTNGHLLAQTLGSKQSRSVLAPQGGTRRDETRRDGFCLSMAQLAALKEVLLRLEALFGFPVDVEFACAGGALHLLQARPVTAYVPLAPEMCTAPGAPRRLYMDVALAKGLTLDAPVSPMGQDWLKQVIGRMIAHCAGPVDFPLDRPDGWLCIGGGRMYLNLSRLLWLATPAKLARSNAPTDRLLAETLATIDVARYRAPVRPPLLPALRLLPRVLWTLRRGLWRSAVAFVAPERAHRRYLARERACIDRLKAPVAADLTPAQAGEELAPQAMKAILEVAMPAMLAGVGAMGMMAGLAHKRRPDEQSLMAQLMLGTSGNLVVGMGIAMFRLARMLAPADYADLDALKARIARREMPPAFLHAWDAFLDRHGCRGPGEMDLANPAYADDPLMLLRQMSFMAAAPAEVDPEQAQRELAARREDGYRQLQARFGWLRRLLLRRLYRISGLFAGTRDTPKYFKLLARQQVRRQALAAGEALVAKGRLDRPEDVFGLCHADLEAELEAELAAAGAGAAGFLRARRAQRTAFADLLARQVHAFPALIDSRGRILRAPPGADVPGQLRGVPLSPGVARGRVKCLGNAHEKSIEPGDILVARTTDPGWTPLFVSAGAIVLEVGGVLQHGALVAREFNKPCVAGIADVLRRLHDGQFVEVDGGHGTVTVLELARQH</sequence>
<dbReference type="InterPro" id="IPR013815">
    <property type="entry name" value="ATP_grasp_subdomain_1"/>
</dbReference>
<gene>
    <name evidence="3" type="ORF">ACFFJK_13400</name>
</gene>
<dbReference type="Pfam" id="PF00391">
    <property type="entry name" value="PEP-utilizers"/>
    <property type="match status" value="1"/>
</dbReference>
<reference evidence="3 4" key="1">
    <citation type="submission" date="2024-09" db="EMBL/GenBank/DDBJ databases">
        <authorList>
            <person name="Sun Q."/>
            <person name="Mori K."/>
        </authorList>
    </citation>
    <scope>NUCLEOTIDE SEQUENCE [LARGE SCALE GENOMIC DNA]</scope>
    <source>
        <strain evidence="3 4">CCM 7792</strain>
    </source>
</reference>
<evidence type="ECO:0000259" key="2">
    <source>
        <dbReference type="Pfam" id="PF01326"/>
    </source>
</evidence>
<dbReference type="PANTHER" id="PTHR43615">
    <property type="entry name" value="PHOSPHOENOLPYRUVATE SYNTHASE-RELATED"/>
    <property type="match status" value="1"/>
</dbReference>
<dbReference type="Gene3D" id="3.30.470.20">
    <property type="entry name" value="ATP-grasp fold, B domain"/>
    <property type="match status" value="1"/>
</dbReference>
<evidence type="ECO:0000259" key="1">
    <source>
        <dbReference type="Pfam" id="PF00391"/>
    </source>
</evidence>
<feature type="domain" description="Pyruvate phosphate dikinase AMP/ATP-binding" evidence="2">
    <location>
        <begin position="41"/>
        <end position="333"/>
    </location>
</feature>
<dbReference type="Pfam" id="PF01326">
    <property type="entry name" value="PPDK_N"/>
    <property type="match status" value="1"/>
</dbReference>
<comment type="caution">
    <text evidence="3">The sequence shown here is derived from an EMBL/GenBank/DDBJ whole genome shotgun (WGS) entry which is preliminary data.</text>
</comment>
<dbReference type="Gene3D" id="3.30.1490.20">
    <property type="entry name" value="ATP-grasp fold, A domain"/>
    <property type="match status" value="1"/>
</dbReference>
<dbReference type="SUPFAM" id="SSF52009">
    <property type="entry name" value="Phosphohistidine domain"/>
    <property type="match status" value="1"/>
</dbReference>
<dbReference type="RefSeq" id="WP_379679775.1">
    <property type="nucleotide sequence ID" value="NZ_JBHLWP010000013.1"/>
</dbReference>
<keyword evidence="4" id="KW-1185">Reference proteome</keyword>
<evidence type="ECO:0000313" key="3">
    <source>
        <dbReference type="EMBL" id="MFC0252889.1"/>
    </source>
</evidence>
<proteinExistence type="predicted"/>
<dbReference type="EMBL" id="JBHLWP010000013">
    <property type="protein sequence ID" value="MFC0252889.1"/>
    <property type="molecule type" value="Genomic_DNA"/>
</dbReference>
<feature type="domain" description="PEP-utilising enzyme mobile" evidence="1">
    <location>
        <begin position="835"/>
        <end position="906"/>
    </location>
</feature>
<dbReference type="InterPro" id="IPR051549">
    <property type="entry name" value="PEP_Utilizing_Enz"/>
</dbReference>